<evidence type="ECO:0000256" key="1">
    <source>
        <dbReference type="ARBA" id="ARBA00001933"/>
    </source>
</evidence>
<sequence>MKKEIVMMVGPTFVPEKVLKAMNRKSISHRSEEYCKIHGKVVEGLKRIFGTENEVLILTSSGTGAMEAAIQNCFSPGDQVVVPVIGTFSEQFAKMAESHQLKVVRVEFELGEAADVDRVMEYVTEETKGVFVIHNESSTGVTNDLESFGKALEAKNTLLITDSVSGAGGLKMKMDEWKIDVVLCGSQKALMVPAGLSFISLSQKAWKATKSSKLPKYYFDLNKAREFQKINQTPNTPAVYNVFAVEEALNMIFEEGLENVYKRHINNTNRIIEGVRKLGYDIFPKDDRYASKTLTAVYAPGKAKAIVKGLKEQGVIVNTGLSPIEEDVFRVGVMGYVFEEDVGGFIEALAKLS</sequence>
<evidence type="ECO:0000313" key="13">
    <source>
        <dbReference type="Proteomes" id="UP000198828"/>
    </source>
</evidence>
<dbReference type="SUPFAM" id="SSF53383">
    <property type="entry name" value="PLP-dependent transferases"/>
    <property type="match status" value="1"/>
</dbReference>
<accession>A0A1H3A3L8</accession>
<dbReference type="PIRSF" id="PIRSF000524">
    <property type="entry name" value="SPT"/>
    <property type="match status" value="1"/>
</dbReference>
<dbReference type="PROSITE" id="PS00595">
    <property type="entry name" value="AA_TRANSFER_CLASS_5"/>
    <property type="match status" value="1"/>
</dbReference>
<dbReference type="AlphaFoldDB" id="A0A1H3A3L8"/>
<evidence type="ECO:0000256" key="2">
    <source>
        <dbReference type="ARBA" id="ARBA00009236"/>
    </source>
</evidence>
<dbReference type="GO" id="GO:0008453">
    <property type="term" value="F:alanine-glyoxylate transaminase activity"/>
    <property type="evidence" value="ECO:0007669"/>
    <property type="project" value="TreeGrafter"/>
</dbReference>
<dbReference type="EMBL" id="FNNG01000008">
    <property type="protein sequence ID" value="SDX23808.1"/>
    <property type="molecule type" value="Genomic_DNA"/>
</dbReference>
<reference evidence="12 13" key="1">
    <citation type="submission" date="2016-10" db="EMBL/GenBank/DDBJ databases">
        <authorList>
            <person name="de Groot N.N."/>
        </authorList>
    </citation>
    <scope>NUCLEOTIDE SEQUENCE [LARGE SCALE GENOMIC DNA]</scope>
    <source>
        <strain evidence="12 13">DSM 23310</strain>
    </source>
</reference>
<dbReference type="Gene3D" id="3.90.1150.10">
    <property type="entry name" value="Aspartate Aminotransferase, domain 1"/>
    <property type="match status" value="1"/>
</dbReference>
<dbReference type="RefSeq" id="WP_093753206.1">
    <property type="nucleotide sequence ID" value="NZ_BSYN01000003.1"/>
</dbReference>
<dbReference type="InterPro" id="IPR015421">
    <property type="entry name" value="PyrdxlP-dep_Trfase_major"/>
</dbReference>
<protein>
    <recommendedName>
        <fullName evidence="6">Tritium exchange subunit</fullName>
    </recommendedName>
</protein>
<feature type="binding site" evidence="7">
    <location>
        <position position="330"/>
    </location>
    <ligand>
        <name>substrate</name>
    </ligand>
</feature>
<dbReference type="InterPro" id="IPR015422">
    <property type="entry name" value="PyrdxlP-dep_Trfase_small"/>
</dbReference>
<feature type="modified residue" description="N6-(pyridoxal phosphate)lysine" evidence="8">
    <location>
        <position position="188"/>
    </location>
</feature>
<evidence type="ECO:0000256" key="8">
    <source>
        <dbReference type="PIRSR" id="PIRSR000524-50"/>
    </source>
</evidence>
<dbReference type="PANTHER" id="PTHR21152:SF40">
    <property type="entry name" value="ALANINE--GLYOXYLATE AMINOTRANSFERASE"/>
    <property type="match status" value="1"/>
</dbReference>
<proteinExistence type="inferred from homology"/>
<keyword evidence="12" id="KW-0808">Transferase</keyword>
<evidence type="ECO:0000256" key="4">
    <source>
        <dbReference type="ARBA" id="ARBA00022898"/>
    </source>
</evidence>
<dbReference type="InterPro" id="IPR015424">
    <property type="entry name" value="PyrdxlP-dep_Trfase"/>
</dbReference>
<dbReference type="GO" id="GO:0019265">
    <property type="term" value="P:glycine biosynthetic process, by transamination of glyoxylate"/>
    <property type="evidence" value="ECO:0007669"/>
    <property type="project" value="TreeGrafter"/>
</dbReference>
<evidence type="ECO:0000256" key="5">
    <source>
        <dbReference type="ARBA" id="ARBA00054899"/>
    </source>
</evidence>
<organism evidence="12 13">
    <name type="scientific">Tepidimicrobium xylanilyticum</name>
    <dbReference type="NCBI Taxonomy" id="1123352"/>
    <lineage>
        <taxon>Bacteria</taxon>
        <taxon>Bacillati</taxon>
        <taxon>Bacillota</taxon>
        <taxon>Tissierellia</taxon>
        <taxon>Tissierellales</taxon>
        <taxon>Tepidimicrobiaceae</taxon>
        <taxon>Tepidimicrobium</taxon>
    </lineage>
</organism>
<evidence type="ECO:0000256" key="3">
    <source>
        <dbReference type="ARBA" id="ARBA00011771"/>
    </source>
</evidence>
<feature type="domain" description="Aminotransferase class V" evidence="11">
    <location>
        <begin position="24"/>
        <end position="342"/>
    </location>
</feature>
<dbReference type="InterPro" id="IPR024169">
    <property type="entry name" value="SP_NH2Trfase/AEP_transaminase"/>
</dbReference>
<dbReference type="Gene3D" id="3.40.640.10">
    <property type="entry name" value="Type I PLP-dependent aspartate aminotransferase-like (Major domain)"/>
    <property type="match status" value="1"/>
</dbReference>
<dbReference type="FunFam" id="3.40.640.10:FF:000054">
    <property type="entry name" value="Serine--glyoxylate aminotransferase"/>
    <property type="match status" value="1"/>
</dbReference>
<comment type="cofactor">
    <cofactor evidence="1 8 10">
        <name>pyridoxal 5'-phosphate</name>
        <dbReference type="ChEBI" id="CHEBI:597326"/>
    </cofactor>
</comment>
<evidence type="ECO:0000256" key="6">
    <source>
        <dbReference type="ARBA" id="ARBA00079151"/>
    </source>
</evidence>
<comment type="similarity">
    <text evidence="2 9">Belongs to the class-V pyridoxal-phosphate-dependent aminotransferase family.</text>
</comment>
<keyword evidence="13" id="KW-1185">Reference proteome</keyword>
<keyword evidence="4 8" id="KW-0663">Pyridoxal phosphate</keyword>
<comment type="function">
    <text evidence="5">Soluble hydrogenase catalyzes both production and consumption of hydrogen from suitable artificial electron donors or acceptors. This subunit catalyzes the tritium-exchange activity.</text>
</comment>
<name>A0A1H3A3L8_9FIRM</name>
<gene>
    <name evidence="12" type="ORF">SAMN05660923_01965</name>
</gene>
<dbReference type="InterPro" id="IPR000192">
    <property type="entry name" value="Aminotrans_V_dom"/>
</dbReference>
<evidence type="ECO:0000259" key="11">
    <source>
        <dbReference type="Pfam" id="PF00266"/>
    </source>
</evidence>
<keyword evidence="12" id="KW-0032">Aminotransferase</keyword>
<dbReference type="OrthoDB" id="389074at2"/>
<dbReference type="Proteomes" id="UP000198828">
    <property type="component" value="Unassembled WGS sequence"/>
</dbReference>
<evidence type="ECO:0000313" key="12">
    <source>
        <dbReference type="EMBL" id="SDX23808.1"/>
    </source>
</evidence>
<evidence type="ECO:0000256" key="10">
    <source>
        <dbReference type="RuleBase" id="RU004504"/>
    </source>
</evidence>
<comment type="subunit">
    <text evidence="3">Heterodimer of a large and a small subunit.</text>
</comment>
<dbReference type="PANTHER" id="PTHR21152">
    <property type="entry name" value="AMINOTRANSFERASE CLASS V"/>
    <property type="match status" value="1"/>
</dbReference>
<evidence type="ECO:0000256" key="9">
    <source>
        <dbReference type="RuleBase" id="RU004075"/>
    </source>
</evidence>
<dbReference type="Pfam" id="PF00266">
    <property type="entry name" value="Aminotran_5"/>
    <property type="match status" value="1"/>
</dbReference>
<dbReference type="InterPro" id="IPR020578">
    <property type="entry name" value="Aminotrans_V_PyrdxlP_BS"/>
</dbReference>
<evidence type="ECO:0000256" key="7">
    <source>
        <dbReference type="PIRSR" id="PIRSR000524-1"/>
    </source>
</evidence>
<dbReference type="GO" id="GO:0004760">
    <property type="term" value="F:L-serine-pyruvate transaminase activity"/>
    <property type="evidence" value="ECO:0007669"/>
    <property type="project" value="TreeGrafter"/>
</dbReference>